<feature type="region of interest" description="Disordered" evidence="15">
    <location>
        <begin position="349"/>
        <end position="370"/>
    </location>
</feature>
<comment type="subcellular location">
    <subcellularLocation>
        <location evidence="1">Endomembrane system</location>
        <topology evidence="1">Multi-pass membrane protein</topology>
    </subcellularLocation>
    <subcellularLocation>
        <location evidence="13 14">Endoplasmic reticulum membrane</location>
        <topology evidence="13 14">Multi-pass membrane protein</topology>
    </subcellularLocation>
</comment>
<comment type="caution">
    <text evidence="13 14">Lacks conserved residue(s) required for the propagation of feature annotation.</text>
</comment>
<evidence type="ECO:0000256" key="5">
    <source>
        <dbReference type="ARBA" id="ARBA00022691"/>
    </source>
</evidence>
<feature type="transmembrane region" description="Helical" evidence="13 14">
    <location>
        <begin position="110"/>
        <end position="130"/>
    </location>
</feature>
<keyword evidence="2 13" id="KW-0444">Lipid biosynthesis</keyword>
<comment type="pathway">
    <text evidence="13 14">Phospholipid metabolism; phosphatidylcholine biosynthesis.</text>
</comment>
<feature type="region of interest" description="Disordered" evidence="15">
    <location>
        <begin position="699"/>
        <end position="720"/>
    </location>
</feature>
<dbReference type="PANTHER" id="PTHR32138:SF0">
    <property type="entry name" value="PHOSPHATIDYLETHANOLAMINE N-METHYLTRANSFERASE"/>
    <property type="match status" value="1"/>
</dbReference>
<dbReference type="PANTHER" id="PTHR32138">
    <property type="entry name" value="PHOSPHATIDYLETHANOLAMINE N-METHYLTRANSFERASE"/>
    <property type="match status" value="1"/>
</dbReference>
<sequence>MVTEASLDAAAECLRKRNAPIKAETEEEARKTVLELNAFEEKSSKDEKNRKTYGRTSDGTVFTVPHTHDMVSQLLSPSEPKNLSDALVIFILFLHVLLAWVLPPTFRKPVLAATFLFWRAGYNVGIGYLLHMQSHHKMLVRWARRSKLFPVASNGENPHPKFRAFVKRELETKIPRDYEFDTAPIEYNTWLVFRRIVDLILMCDFVSYMLFAIACGHRPAGESVFMTGSRWIIGISLFVFNLWVKLDAHRVVKDFAWYWGDFFYLIDQELTFDGVFEMAPHPMYSIGYVGYYGISLMAASYKVLFISIIAHAAQFAFLVMVESPHIERTYGSPPPRRSINELPAAAYMDNPSTEASSSTENWPNPARTQPSQTHNLLGIKNIDLYRTTDSAVLLLQLYIFALTMLTPNTTMYQALFVINAAVWRVWYSAGIGYLLNKQSSKKKWTRHFLKYGESTGEAWRQWKGIYHLSMTLCYTGFAAAAWKMYTMPSNWNYGLVLLKHVMGLGLIALQIWVSFSIYDQLGEFGWFFGDFFFDHQAKLTYGGIYRFLNNPERVLGLAGVWGVALITSSKAIFCLAILSHTLSLAFIQFVERPHMQKLYGRSLRQDAGLVRSLRRSLPPPLRQWQDGMDKMLGETFDILEEFFDAARPKLASGVTNIVQDTKKLLPKQTARITITKVEPEVEGLDPKDYKLVIEGTPASALADSQRSSDKESEQARTPAERTNDFRPLLFEYGAPIKVKWTAPLNHGKKDWVGLYMVSDNASREITKLSSSGRWIATNRHGYDLLNSEVGIIESDVKTVITTEDGTKKECFTGEMLFSGDKLWWTQGVFEFRYHHNGKHNVMAISLPFEVRIPRFTEGELGLLDSNISFSTPTSPQNDALIRHSIEKTLLPIVQNCFDRDPDIAPSTVTEPFGSLVDRDGKYAKRIVYVVHQMFGIEFSPEVVKADGKVENLAWRIWEAKKVLAPFSMSRSKGTSTPIEGDS</sequence>
<keyword evidence="4 13" id="KW-0808">Transferase</keyword>
<organism evidence="16 17">
    <name type="scientific">Rhinocladiella mackenziei CBS 650.93</name>
    <dbReference type="NCBI Taxonomy" id="1442369"/>
    <lineage>
        <taxon>Eukaryota</taxon>
        <taxon>Fungi</taxon>
        <taxon>Dikarya</taxon>
        <taxon>Ascomycota</taxon>
        <taxon>Pezizomycotina</taxon>
        <taxon>Eurotiomycetes</taxon>
        <taxon>Chaetothyriomycetidae</taxon>
        <taxon>Chaetothyriales</taxon>
        <taxon>Herpotrichiellaceae</taxon>
        <taxon>Rhinocladiella</taxon>
    </lineage>
</organism>
<feature type="compositionally biased region" description="Polar residues" evidence="15">
    <location>
        <begin position="350"/>
        <end position="370"/>
    </location>
</feature>
<evidence type="ECO:0000256" key="7">
    <source>
        <dbReference type="ARBA" id="ARBA00022824"/>
    </source>
</evidence>
<evidence type="ECO:0000256" key="15">
    <source>
        <dbReference type="SAM" id="MobiDB-lite"/>
    </source>
</evidence>
<dbReference type="EMBL" id="KN847476">
    <property type="protein sequence ID" value="KIX08228.1"/>
    <property type="molecule type" value="Genomic_DNA"/>
</dbReference>
<proteinExistence type="inferred from homology"/>
<feature type="transmembrane region" description="Helical" evidence="13 14">
    <location>
        <begin position="411"/>
        <end position="435"/>
    </location>
</feature>
<evidence type="ECO:0000256" key="13">
    <source>
        <dbReference type="HAMAP-Rule" id="MF_03217"/>
    </source>
</evidence>
<keyword evidence="5 13" id="KW-0949">S-adenosyl-L-methionine</keyword>
<dbReference type="UniPathway" id="UPA00753"/>
<evidence type="ECO:0000256" key="1">
    <source>
        <dbReference type="ARBA" id="ARBA00004127"/>
    </source>
</evidence>
<dbReference type="HOGENOM" id="CLU_005987_0_1_1"/>
<evidence type="ECO:0000256" key="14">
    <source>
        <dbReference type="RuleBase" id="RU361122"/>
    </source>
</evidence>
<feature type="transmembrane region" description="Helical" evidence="13 14">
    <location>
        <begin position="497"/>
        <end position="518"/>
    </location>
</feature>
<evidence type="ECO:0000256" key="10">
    <source>
        <dbReference type="ARBA" id="ARBA00023136"/>
    </source>
</evidence>
<evidence type="ECO:0000256" key="12">
    <source>
        <dbReference type="ARBA" id="ARBA00023264"/>
    </source>
</evidence>
<dbReference type="EC" id="2.1.1.17" evidence="13 14"/>
<dbReference type="GO" id="GO:0005789">
    <property type="term" value="C:endoplasmic reticulum membrane"/>
    <property type="evidence" value="ECO:0007669"/>
    <property type="project" value="UniProtKB-SubCell"/>
</dbReference>
<dbReference type="RefSeq" id="XP_013275364.1">
    <property type="nucleotide sequence ID" value="XM_013419910.1"/>
</dbReference>
<dbReference type="AlphaFoldDB" id="A0A0D2HCN4"/>
<keyword evidence="6 13" id="KW-0812">Transmembrane</keyword>
<dbReference type="InterPro" id="IPR016219">
    <property type="entry name" value="Phosphatid-EA_MeTrfase_fun"/>
</dbReference>
<evidence type="ECO:0000256" key="6">
    <source>
        <dbReference type="ARBA" id="ARBA00022692"/>
    </source>
</evidence>
<feature type="transmembrane region" description="Helical" evidence="13 14">
    <location>
        <begin position="299"/>
        <end position="321"/>
    </location>
</feature>
<evidence type="ECO:0000256" key="9">
    <source>
        <dbReference type="ARBA" id="ARBA00023098"/>
    </source>
</evidence>
<dbReference type="GO" id="GO:0097038">
    <property type="term" value="C:perinuclear endoplasmic reticulum"/>
    <property type="evidence" value="ECO:0007669"/>
    <property type="project" value="EnsemblFungi"/>
</dbReference>
<evidence type="ECO:0000256" key="2">
    <source>
        <dbReference type="ARBA" id="ARBA00022516"/>
    </source>
</evidence>
<dbReference type="GO" id="GO:0006656">
    <property type="term" value="P:phosphatidylcholine biosynthetic process"/>
    <property type="evidence" value="ECO:0007669"/>
    <property type="project" value="UniProtKB-UniRule"/>
</dbReference>
<keyword evidence="12 13" id="KW-1208">Phospholipid metabolism</keyword>
<feature type="transmembrane region" description="Helical" evidence="13 14">
    <location>
        <begin position="196"/>
        <end position="216"/>
    </location>
</feature>
<dbReference type="STRING" id="1442369.A0A0D2HCN4"/>
<evidence type="ECO:0000256" key="8">
    <source>
        <dbReference type="ARBA" id="ARBA00022989"/>
    </source>
</evidence>
<evidence type="ECO:0000256" key="4">
    <source>
        <dbReference type="ARBA" id="ARBA00022679"/>
    </source>
</evidence>
<feature type="transmembrane region" description="Helical" evidence="13 14">
    <location>
        <begin position="86"/>
        <end position="103"/>
    </location>
</feature>
<protein>
    <recommendedName>
        <fullName evidence="13 14">Phosphatidylethanolamine N-methyltransferase</fullName>
        <shortName evidence="13">PE methyltransferase</shortName>
        <shortName evidence="13 14">PEAMT</shortName>
        <shortName evidence="13">PEMT</shortName>
        <ecNumber evidence="13 14">2.1.1.17</ecNumber>
    </recommendedName>
</protein>
<comment type="similarity">
    <text evidence="13 14">Belongs to the class VI-like SAM-binding methyltransferase superfamily. CHO2 family.</text>
</comment>
<comment type="function">
    <text evidence="13 14">Catalyzes the first step of the methylation pathway of phosphatidylcholine biosynthesis, the SAM-dependent methylation of phosphatidylethanolamine (PE) to phosphatidylmonomethylethanolamine (PMME).</text>
</comment>
<evidence type="ECO:0000313" key="16">
    <source>
        <dbReference type="EMBL" id="KIX08228.1"/>
    </source>
</evidence>
<feature type="compositionally biased region" description="Basic and acidic residues" evidence="15">
    <location>
        <begin position="706"/>
        <end position="720"/>
    </location>
</feature>
<dbReference type="Proteomes" id="UP000053617">
    <property type="component" value="Unassembled WGS sequence"/>
</dbReference>
<dbReference type="HAMAP" id="MF_03217">
    <property type="entry name" value="PEMT"/>
    <property type="match status" value="1"/>
</dbReference>
<keyword evidence="7 13" id="KW-0256">Endoplasmic reticulum</keyword>
<evidence type="ECO:0000313" key="17">
    <source>
        <dbReference type="Proteomes" id="UP000053617"/>
    </source>
</evidence>
<dbReference type="InterPro" id="IPR007318">
    <property type="entry name" value="Phopholipid_MeTrfase"/>
</dbReference>
<name>A0A0D2HCN4_9EURO</name>
<keyword evidence="3 13" id="KW-0489">Methyltransferase</keyword>
<gene>
    <name evidence="16" type="ORF">Z518_02884</name>
</gene>
<dbReference type="GO" id="GO:0032541">
    <property type="term" value="C:cortical endoplasmic reticulum"/>
    <property type="evidence" value="ECO:0007669"/>
    <property type="project" value="EnsemblFungi"/>
</dbReference>
<accession>A0A0D2HCN4</accession>
<dbReference type="VEuPathDB" id="FungiDB:Z518_02884"/>
<reference evidence="16 17" key="1">
    <citation type="submission" date="2015-01" db="EMBL/GenBank/DDBJ databases">
        <title>The Genome Sequence of Rhinocladiella mackenzie CBS 650.93.</title>
        <authorList>
            <consortium name="The Broad Institute Genomics Platform"/>
            <person name="Cuomo C."/>
            <person name="de Hoog S."/>
            <person name="Gorbushina A."/>
            <person name="Stielow B."/>
            <person name="Teixiera M."/>
            <person name="Abouelleil A."/>
            <person name="Chapman S.B."/>
            <person name="Priest M."/>
            <person name="Young S.K."/>
            <person name="Wortman J."/>
            <person name="Nusbaum C."/>
            <person name="Birren B."/>
        </authorList>
    </citation>
    <scope>NUCLEOTIDE SEQUENCE [LARGE SCALE GENOMIC DNA]</scope>
    <source>
        <strain evidence="16 17">CBS 650.93</strain>
    </source>
</reference>
<dbReference type="GO" id="GO:0004608">
    <property type="term" value="F:phosphatidylethanolamine N-methyltransferase activity"/>
    <property type="evidence" value="ECO:0007669"/>
    <property type="project" value="UniProtKB-UniRule"/>
</dbReference>
<feature type="transmembrane region" description="Helical" evidence="13 14">
    <location>
        <begin position="228"/>
        <end position="244"/>
    </location>
</feature>
<feature type="transmembrane region" description="Helical" evidence="13 14">
    <location>
        <begin position="465"/>
        <end position="485"/>
    </location>
</feature>
<feature type="transmembrane region" description="Helical" evidence="13 14">
    <location>
        <begin position="384"/>
        <end position="405"/>
    </location>
</feature>
<dbReference type="Pfam" id="PF04191">
    <property type="entry name" value="PEMT"/>
    <property type="match status" value="2"/>
</dbReference>
<dbReference type="GeneID" id="25290955"/>
<keyword evidence="8 13" id="KW-1133">Transmembrane helix</keyword>
<dbReference type="OrthoDB" id="4583at2759"/>
<dbReference type="PIRSF" id="PIRSF000383">
    <property type="entry name" value="PEAMT"/>
    <property type="match status" value="1"/>
</dbReference>
<dbReference type="PROSITE" id="PS51598">
    <property type="entry name" value="SAM_CHO2"/>
    <property type="match status" value="1"/>
</dbReference>
<feature type="transmembrane region" description="Helical" evidence="13 14">
    <location>
        <begin position="554"/>
        <end position="578"/>
    </location>
</feature>
<dbReference type="GO" id="GO:0032259">
    <property type="term" value="P:methylation"/>
    <property type="evidence" value="ECO:0007669"/>
    <property type="project" value="UniProtKB-KW"/>
</dbReference>
<keyword evidence="9 13" id="KW-0443">Lipid metabolism</keyword>
<keyword evidence="10 13" id="KW-0472">Membrane</keyword>
<keyword evidence="11 13" id="KW-0594">Phospholipid biosynthesis</keyword>
<keyword evidence="17" id="KW-1185">Reference proteome</keyword>
<evidence type="ECO:0000256" key="11">
    <source>
        <dbReference type="ARBA" id="ARBA00023209"/>
    </source>
</evidence>
<comment type="catalytic activity">
    <reaction evidence="13 14">
        <text>a 1,2-diacyl-sn-glycero-3-phosphoethanolamine + S-adenosyl-L-methionine = a 1,2-diacyl-sn-glycero-3-phospho-N-methylethanolamine + S-adenosyl-L-homocysteine + H(+)</text>
        <dbReference type="Rhea" id="RHEA:11164"/>
        <dbReference type="ChEBI" id="CHEBI:15378"/>
        <dbReference type="ChEBI" id="CHEBI:57856"/>
        <dbReference type="ChEBI" id="CHEBI:59789"/>
        <dbReference type="ChEBI" id="CHEBI:64573"/>
        <dbReference type="ChEBI" id="CHEBI:64612"/>
        <dbReference type="EC" id="2.1.1.17"/>
    </reaction>
</comment>
<evidence type="ECO:0000256" key="3">
    <source>
        <dbReference type="ARBA" id="ARBA00022603"/>
    </source>
</evidence>